<dbReference type="AlphaFoldDB" id="A0A9X0CDL7"/>
<proteinExistence type="predicted"/>
<comment type="caution">
    <text evidence="2">The sequence shown here is derived from an EMBL/GenBank/DDBJ whole genome shotgun (WGS) entry which is preliminary data.</text>
</comment>
<keyword evidence="1" id="KW-0812">Transmembrane</keyword>
<evidence type="ECO:0000313" key="3">
    <source>
        <dbReference type="Proteomes" id="UP001163046"/>
    </source>
</evidence>
<gene>
    <name evidence="2" type="ORF">OS493_040271</name>
</gene>
<keyword evidence="3" id="KW-1185">Reference proteome</keyword>
<protein>
    <submittedName>
        <fullName evidence="2">Uncharacterized protein</fullName>
    </submittedName>
</protein>
<evidence type="ECO:0000256" key="1">
    <source>
        <dbReference type="SAM" id="Phobius"/>
    </source>
</evidence>
<keyword evidence="1" id="KW-0472">Membrane</keyword>
<organism evidence="2 3">
    <name type="scientific">Desmophyllum pertusum</name>
    <dbReference type="NCBI Taxonomy" id="174260"/>
    <lineage>
        <taxon>Eukaryota</taxon>
        <taxon>Metazoa</taxon>
        <taxon>Cnidaria</taxon>
        <taxon>Anthozoa</taxon>
        <taxon>Hexacorallia</taxon>
        <taxon>Scleractinia</taxon>
        <taxon>Caryophylliina</taxon>
        <taxon>Caryophylliidae</taxon>
        <taxon>Desmophyllum</taxon>
    </lineage>
</organism>
<keyword evidence="1" id="KW-1133">Transmembrane helix</keyword>
<sequence>MAEGQQRNQSRHLECLFVPVYLVSAAMFHVVITFRRYVIVCCDSTRLMDTGLALEKTDIHGQCYSQSLSYLDSRYCHSHPNGFNLSQVTSGLF</sequence>
<dbReference type="Proteomes" id="UP001163046">
    <property type="component" value="Unassembled WGS sequence"/>
</dbReference>
<reference evidence="2" key="1">
    <citation type="submission" date="2023-01" db="EMBL/GenBank/DDBJ databases">
        <title>Genome assembly of the deep-sea coral Lophelia pertusa.</title>
        <authorList>
            <person name="Herrera S."/>
            <person name="Cordes E."/>
        </authorList>
    </citation>
    <scope>NUCLEOTIDE SEQUENCE</scope>
    <source>
        <strain evidence="2">USNM1676648</strain>
        <tissue evidence="2">Polyp</tissue>
    </source>
</reference>
<evidence type="ECO:0000313" key="2">
    <source>
        <dbReference type="EMBL" id="KAJ7309390.1"/>
    </source>
</evidence>
<name>A0A9X0CDL7_9CNID</name>
<feature type="transmembrane region" description="Helical" evidence="1">
    <location>
        <begin position="12"/>
        <end position="32"/>
    </location>
</feature>
<accession>A0A9X0CDL7</accession>
<dbReference type="EMBL" id="MU828105">
    <property type="protein sequence ID" value="KAJ7309390.1"/>
    <property type="molecule type" value="Genomic_DNA"/>
</dbReference>